<evidence type="ECO:0000256" key="1">
    <source>
        <dbReference type="ARBA" id="ARBA00010540"/>
    </source>
</evidence>
<dbReference type="NCBIfam" id="NF000338">
    <property type="entry name" value="fomA_AB016934.1.gene6"/>
    <property type="match status" value="1"/>
</dbReference>
<dbReference type="InterPro" id="IPR001048">
    <property type="entry name" value="Asp/Glu/Uridylate_kinase"/>
</dbReference>
<evidence type="ECO:0000313" key="14">
    <source>
        <dbReference type="Proteomes" id="UP000037023"/>
    </source>
</evidence>
<dbReference type="RefSeq" id="WP_033205179.1">
    <property type="nucleotide sequence ID" value="NZ_LGUP01000131.1"/>
</dbReference>
<name>A0A0L8KM10_STRVR</name>
<dbReference type="Pfam" id="PF00696">
    <property type="entry name" value="AA_kinase"/>
    <property type="match status" value="1"/>
</dbReference>
<evidence type="ECO:0000256" key="5">
    <source>
        <dbReference type="ARBA" id="ARBA00022741"/>
    </source>
</evidence>
<dbReference type="GO" id="GO:0008299">
    <property type="term" value="P:isoprenoid biosynthetic process"/>
    <property type="evidence" value="ECO:0007669"/>
    <property type="project" value="UniProtKB-KW"/>
</dbReference>
<evidence type="ECO:0000256" key="7">
    <source>
        <dbReference type="ARBA" id="ARBA00022840"/>
    </source>
</evidence>
<keyword evidence="4" id="KW-0808">Transferase</keyword>
<dbReference type="Gene3D" id="3.40.1160.10">
    <property type="entry name" value="Acetylglutamate kinase-like"/>
    <property type="match status" value="1"/>
</dbReference>
<sequence>MTPDFLAIKVGGSLFSRKDEPGSLDDDAVTRFARNFARLAETYRGRMVLISGGGAFGHGAIRDHDSTHAFSLAGLTEATFEVKKRWAEKLRGIGVDAFPLQLAAMCTLRNGIPQLRSEVLRDVLDHGALPVLAGDALFDEHGKLWAFSSDRVPEVLLPMVEGRLRVVTLTDVDGIVTDGAGGDTILPEVDARSPEQAYAALWGSSEWDATGAMHTKLDALVTCARRGAECFIMRGDPGSDLEFLTAPFSSWPAHVRSTRITTTASA</sequence>
<dbReference type="InterPro" id="IPR024192">
    <property type="entry name" value="Fosfomycin_R_FomA-type"/>
</dbReference>
<keyword evidence="8" id="KW-0414">Isoprene biosynthesis</keyword>
<gene>
    <name evidence="13" type="ORF">ADK34_15710</name>
</gene>
<dbReference type="Proteomes" id="UP000037023">
    <property type="component" value="Unassembled WGS sequence"/>
</dbReference>
<dbReference type="GO" id="GO:0005829">
    <property type="term" value="C:cytosol"/>
    <property type="evidence" value="ECO:0007669"/>
    <property type="project" value="TreeGrafter"/>
</dbReference>
<proteinExistence type="inferred from homology"/>
<reference evidence="13 14" key="1">
    <citation type="submission" date="2015-06" db="EMBL/GenBank/DDBJ databases">
        <authorList>
            <person name="Hoefler B.C."/>
            <person name="Straight P.D."/>
        </authorList>
    </citation>
    <scope>NUCLEOTIDE SEQUENCE [LARGE SCALE GENOMIC DNA]</scope>
    <source>
        <strain evidence="13 14">NRRL 3427</strain>
    </source>
</reference>
<dbReference type="EC" id="2.7.4.26" evidence="2"/>
<evidence type="ECO:0000313" key="13">
    <source>
        <dbReference type="EMBL" id="KOG26941.1"/>
    </source>
</evidence>
<evidence type="ECO:0000256" key="6">
    <source>
        <dbReference type="ARBA" id="ARBA00022777"/>
    </source>
</evidence>
<feature type="binding site" evidence="10">
    <location>
        <position position="53"/>
    </location>
    <ligand>
        <name>substrate</name>
    </ligand>
</feature>
<evidence type="ECO:0000256" key="9">
    <source>
        <dbReference type="ARBA" id="ARBA00049063"/>
    </source>
</evidence>
<dbReference type="EMBL" id="LGUP01000131">
    <property type="protein sequence ID" value="KOG26941.1"/>
    <property type="molecule type" value="Genomic_DNA"/>
</dbReference>
<evidence type="ECO:0000256" key="4">
    <source>
        <dbReference type="ARBA" id="ARBA00022679"/>
    </source>
</evidence>
<dbReference type="PANTHER" id="PTHR43654">
    <property type="entry name" value="GLUTAMATE 5-KINASE"/>
    <property type="match status" value="1"/>
</dbReference>
<organism evidence="13 14">
    <name type="scientific">Streptomyces viridochromogenes</name>
    <dbReference type="NCBI Taxonomy" id="1938"/>
    <lineage>
        <taxon>Bacteria</taxon>
        <taxon>Bacillati</taxon>
        <taxon>Actinomycetota</taxon>
        <taxon>Actinomycetes</taxon>
        <taxon>Kitasatosporales</taxon>
        <taxon>Streptomycetaceae</taxon>
        <taxon>Streptomyces</taxon>
    </lineage>
</organism>
<dbReference type="PIRSF" id="PIRSF016496">
    <property type="entry name" value="Kin_FomA"/>
    <property type="match status" value="1"/>
</dbReference>
<dbReference type="PANTHER" id="PTHR43654:SF1">
    <property type="entry name" value="ISOPENTENYL PHOSPHATE KINASE"/>
    <property type="match status" value="1"/>
</dbReference>
<comment type="catalytic activity">
    <reaction evidence="9">
        <text>isopentenyl phosphate + ATP = isopentenyl diphosphate + ADP</text>
        <dbReference type="Rhea" id="RHEA:33963"/>
        <dbReference type="ChEBI" id="CHEBI:30616"/>
        <dbReference type="ChEBI" id="CHEBI:65078"/>
        <dbReference type="ChEBI" id="CHEBI:128769"/>
        <dbReference type="ChEBI" id="CHEBI:456216"/>
        <dbReference type="EC" id="2.7.4.26"/>
    </reaction>
</comment>
<keyword evidence="6" id="KW-0418">Kinase</keyword>
<dbReference type="InterPro" id="IPR036393">
    <property type="entry name" value="AceGlu_kinase-like_sf"/>
</dbReference>
<dbReference type="CDD" id="cd04241">
    <property type="entry name" value="AAK_FomA-like"/>
    <property type="match status" value="1"/>
</dbReference>
<evidence type="ECO:0000256" key="3">
    <source>
        <dbReference type="ARBA" id="ARBA00017267"/>
    </source>
</evidence>
<protein>
    <recommendedName>
        <fullName evidence="3">Isopentenyl phosphate kinase</fullName>
        <ecNumber evidence="2">2.7.4.26</ecNumber>
    </recommendedName>
</protein>
<dbReference type="AlphaFoldDB" id="A0A0L8KM10"/>
<dbReference type="PATRIC" id="fig|1938.6.peg.3398"/>
<evidence type="ECO:0000256" key="11">
    <source>
        <dbReference type="PIRSR" id="PIRSR016496-2"/>
    </source>
</evidence>
<feature type="binding site" evidence="10">
    <location>
        <position position="58"/>
    </location>
    <ligand>
        <name>substrate</name>
    </ligand>
</feature>
<feature type="binding site" evidence="10">
    <location>
        <position position="216"/>
    </location>
    <ligand>
        <name>ATP</name>
        <dbReference type="ChEBI" id="CHEBI:30616"/>
    </ligand>
</feature>
<feature type="domain" description="Aspartate/glutamate/uridylate kinase" evidence="12">
    <location>
        <begin position="6"/>
        <end position="233"/>
    </location>
</feature>
<evidence type="ECO:0000256" key="2">
    <source>
        <dbReference type="ARBA" id="ARBA00012908"/>
    </source>
</evidence>
<dbReference type="GO" id="GO:0005524">
    <property type="term" value="F:ATP binding"/>
    <property type="evidence" value="ECO:0007669"/>
    <property type="project" value="UniProtKB-KW"/>
</dbReference>
<feature type="binding site" evidence="10">
    <location>
        <position position="171"/>
    </location>
    <ligand>
        <name>ATP</name>
        <dbReference type="ChEBI" id="CHEBI:30616"/>
    </ligand>
</feature>
<dbReference type="GO" id="GO:0004349">
    <property type="term" value="F:glutamate 5-kinase activity"/>
    <property type="evidence" value="ECO:0007669"/>
    <property type="project" value="TreeGrafter"/>
</dbReference>
<feature type="binding site" evidence="10">
    <location>
        <position position="149"/>
    </location>
    <ligand>
        <name>substrate</name>
    </ligand>
</feature>
<keyword evidence="7 10" id="KW-0067">ATP-binding</keyword>
<feature type="binding site" evidence="10">
    <location>
        <position position="54"/>
    </location>
    <ligand>
        <name>ATP</name>
        <dbReference type="ChEBI" id="CHEBI:30616"/>
    </ligand>
</feature>
<feature type="binding site" evidence="10">
    <location>
        <position position="212"/>
    </location>
    <ligand>
        <name>ATP</name>
        <dbReference type="ChEBI" id="CHEBI:30616"/>
    </ligand>
</feature>
<feature type="site" description="Transition state stabilizer" evidence="11">
    <location>
        <position position="18"/>
    </location>
</feature>
<evidence type="ECO:0000256" key="10">
    <source>
        <dbReference type="PIRSR" id="PIRSR016496-1"/>
    </source>
</evidence>
<evidence type="ECO:0000259" key="12">
    <source>
        <dbReference type="Pfam" id="PF00696"/>
    </source>
</evidence>
<evidence type="ECO:0000256" key="8">
    <source>
        <dbReference type="ARBA" id="ARBA00023229"/>
    </source>
</evidence>
<keyword evidence="5 10" id="KW-0547">Nucleotide-binding</keyword>
<dbReference type="GO" id="GO:0102043">
    <property type="term" value="F:isopentenyl phosphate kinase activity"/>
    <property type="evidence" value="ECO:0007669"/>
    <property type="project" value="UniProtKB-EC"/>
</dbReference>
<comment type="similarity">
    <text evidence="1">Belongs to the isopentenyl phosphate kinase family.</text>
</comment>
<accession>A0A0L8KM10</accession>
<comment type="caution">
    <text evidence="13">The sequence shown here is derived from an EMBL/GenBank/DDBJ whole genome shotgun (WGS) entry which is preliminary data.</text>
</comment>
<dbReference type="OrthoDB" id="3685575at2"/>
<feature type="binding site" evidence="10">
    <location>
        <begin position="9"/>
        <end position="13"/>
    </location>
    <ligand>
        <name>ATP</name>
        <dbReference type="ChEBI" id="CHEBI:30616"/>
    </ligand>
</feature>
<dbReference type="SUPFAM" id="SSF53633">
    <property type="entry name" value="Carbamate kinase-like"/>
    <property type="match status" value="1"/>
</dbReference>